<gene>
    <name evidence="2" type="ORF">B0H16DRAFT_1881125</name>
</gene>
<dbReference type="InterPro" id="IPR036047">
    <property type="entry name" value="F-box-like_dom_sf"/>
</dbReference>
<organism evidence="2 3">
    <name type="scientific">Mycena metata</name>
    <dbReference type="NCBI Taxonomy" id="1033252"/>
    <lineage>
        <taxon>Eukaryota</taxon>
        <taxon>Fungi</taxon>
        <taxon>Dikarya</taxon>
        <taxon>Basidiomycota</taxon>
        <taxon>Agaricomycotina</taxon>
        <taxon>Agaricomycetes</taxon>
        <taxon>Agaricomycetidae</taxon>
        <taxon>Agaricales</taxon>
        <taxon>Marasmiineae</taxon>
        <taxon>Mycenaceae</taxon>
        <taxon>Mycena</taxon>
    </lineage>
</organism>
<dbReference type="Pfam" id="PF00646">
    <property type="entry name" value="F-box"/>
    <property type="match status" value="1"/>
</dbReference>
<comment type="caution">
    <text evidence="2">The sequence shown here is derived from an EMBL/GenBank/DDBJ whole genome shotgun (WGS) entry which is preliminary data.</text>
</comment>
<evidence type="ECO:0000313" key="2">
    <source>
        <dbReference type="EMBL" id="KAJ7771497.1"/>
    </source>
</evidence>
<keyword evidence="3" id="KW-1185">Reference proteome</keyword>
<dbReference type="InterPro" id="IPR001810">
    <property type="entry name" value="F-box_dom"/>
</dbReference>
<accession>A0AAD7JTD5</accession>
<evidence type="ECO:0000313" key="3">
    <source>
        <dbReference type="Proteomes" id="UP001215598"/>
    </source>
</evidence>
<protein>
    <recommendedName>
        <fullName evidence="1">F-box domain-containing protein</fullName>
    </recommendedName>
</protein>
<dbReference type="Proteomes" id="UP001215598">
    <property type="component" value="Unassembled WGS sequence"/>
</dbReference>
<dbReference type="PROSITE" id="PS50181">
    <property type="entry name" value="FBOX"/>
    <property type="match status" value="1"/>
</dbReference>
<proteinExistence type="predicted"/>
<dbReference type="EMBL" id="JARKIB010000015">
    <property type="protein sequence ID" value="KAJ7771497.1"/>
    <property type="molecule type" value="Genomic_DNA"/>
</dbReference>
<sequence length="468" mass="51948">MAIHLLDLPPELLILILSSFDLLTLTSCLATNRRVKSIIDGSTLLQYRLAAQAACIEDNPWSPDIDIAQKLLALQKQQNINDLDNCVYTLSGNVFAVADLDTRVFRWISLAATELVLQRLELPGYIQNITLAISEEDLLVVALSSKPLGNQPFASDVVFELRFYQMSTQSAHPMAREPVIHIPILGTRCPHMFECATCGSKCALVITYFDVDDEPQSRTLVYDWKLGGLLKSLDNSSTTVFLSPDVILSRRDDTETFEMWTMSEVTAAGPNVSLLLSPPAEDGIYHITSISSEPGGNESSASQEPFHPSFADSNVAFKIDVFSFTNNSEKRLVLVIPRRALLQLLPSVADRGKVLLWKEWGPPIAQWLNEDPKSFPKIYGQYCAFVGSSGRIQLANFNPHAFKKALKTNIDDLKQRAIQAGSKNAEVRSNLGYLVAESAQETAILDPDDLQDMPAHDNKKSIDIWYFG</sequence>
<evidence type="ECO:0000259" key="1">
    <source>
        <dbReference type="PROSITE" id="PS50181"/>
    </source>
</evidence>
<feature type="domain" description="F-box" evidence="1">
    <location>
        <begin position="2"/>
        <end position="48"/>
    </location>
</feature>
<dbReference type="AlphaFoldDB" id="A0AAD7JTD5"/>
<dbReference type="SUPFAM" id="SSF81383">
    <property type="entry name" value="F-box domain"/>
    <property type="match status" value="1"/>
</dbReference>
<reference evidence="2" key="1">
    <citation type="submission" date="2023-03" db="EMBL/GenBank/DDBJ databases">
        <title>Massive genome expansion in bonnet fungi (Mycena s.s.) driven by repeated elements and novel gene families across ecological guilds.</title>
        <authorList>
            <consortium name="Lawrence Berkeley National Laboratory"/>
            <person name="Harder C.B."/>
            <person name="Miyauchi S."/>
            <person name="Viragh M."/>
            <person name="Kuo A."/>
            <person name="Thoen E."/>
            <person name="Andreopoulos B."/>
            <person name="Lu D."/>
            <person name="Skrede I."/>
            <person name="Drula E."/>
            <person name="Henrissat B."/>
            <person name="Morin E."/>
            <person name="Kohler A."/>
            <person name="Barry K."/>
            <person name="LaButti K."/>
            <person name="Morin E."/>
            <person name="Salamov A."/>
            <person name="Lipzen A."/>
            <person name="Mereny Z."/>
            <person name="Hegedus B."/>
            <person name="Baldrian P."/>
            <person name="Stursova M."/>
            <person name="Weitz H."/>
            <person name="Taylor A."/>
            <person name="Grigoriev I.V."/>
            <person name="Nagy L.G."/>
            <person name="Martin F."/>
            <person name="Kauserud H."/>
        </authorList>
    </citation>
    <scope>NUCLEOTIDE SEQUENCE</scope>
    <source>
        <strain evidence="2">CBHHK182m</strain>
    </source>
</reference>
<name>A0AAD7JTD5_9AGAR</name>